<gene>
    <name evidence="2" type="ORF">ERS132452_01145</name>
</gene>
<accession>A0A123U2W5</accession>
<organism evidence="2 3">
    <name type="scientific">Streptococcus suis</name>
    <dbReference type="NCBI Taxonomy" id="1307"/>
    <lineage>
        <taxon>Bacteria</taxon>
        <taxon>Bacillati</taxon>
        <taxon>Bacillota</taxon>
        <taxon>Bacilli</taxon>
        <taxon>Lactobacillales</taxon>
        <taxon>Streptococcaceae</taxon>
        <taxon>Streptococcus</taxon>
    </lineage>
</organism>
<sequence>MERQENLKGGGAYANRHKIQRKGEPDLSADELMVIIAFASLLVNMLGLIITIIVTMLDKK</sequence>
<name>A0A123U2W5_STRSU</name>
<keyword evidence="1" id="KW-0472">Membrane</keyword>
<proteinExistence type="predicted"/>
<feature type="transmembrane region" description="Helical" evidence="1">
    <location>
        <begin position="32"/>
        <end position="57"/>
    </location>
</feature>
<keyword evidence="1" id="KW-1133">Transmembrane helix</keyword>
<keyword evidence="1" id="KW-0812">Transmembrane</keyword>
<evidence type="ECO:0000313" key="3">
    <source>
        <dbReference type="Proteomes" id="UP000071765"/>
    </source>
</evidence>
<dbReference type="EMBL" id="FIIN01000006">
    <property type="protein sequence ID" value="CYV93847.1"/>
    <property type="molecule type" value="Genomic_DNA"/>
</dbReference>
<dbReference type="Proteomes" id="UP000071765">
    <property type="component" value="Unassembled WGS sequence"/>
</dbReference>
<reference evidence="2 3" key="1">
    <citation type="submission" date="2016-02" db="EMBL/GenBank/DDBJ databases">
        <authorList>
            <consortium name="Pathogen Informatics"/>
        </authorList>
    </citation>
    <scope>NUCLEOTIDE SEQUENCE [LARGE SCALE GENOMIC DNA]</scope>
    <source>
        <strain evidence="2 3">LSS90</strain>
    </source>
</reference>
<protein>
    <submittedName>
        <fullName evidence="2">Uncharacterized protein</fullName>
    </submittedName>
</protein>
<dbReference type="AlphaFoldDB" id="A0A123U2W5"/>
<evidence type="ECO:0000256" key="1">
    <source>
        <dbReference type="SAM" id="Phobius"/>
    </source>
</evidence>
<dbReference type="RefSeq" id="WP_044674658.1">
    <property type="nucleotide sequence ID" value="NZ_CEDG01000050.1"/>
</dbReference>
<evidence type="ECO:0000313" key="2">
    <source>
        <dbReference type="EMBL" id="CYV93847.1"/>
    </source>
</evidence>